<dbReference type="RefSeq" id="WP_076754677.1">
    <property type="nucleotide sequence ID" value="NZ_CP023018.1"/>
</dbReference>
<keyword evidence="4 6" id="KW-0460">Magnesium</keyword>
<evidence type="ECO:0000259" key="11">
    <source>
        <dbReference type="Pfam" id="PF02879"/>
    </source>
</evidence>
<dbReference type="Pfam" id="PF02879">
    <property type="entry name" value="PGM_PMM_II"/>
    <property type="match status" value="1"/>
</dbReference>
<dbReference type="EMBL" id="FTPK01000001">
    <property type="protein sequence ID" value="SIT66248.1"/>
    <property type="molecule type" value="Genomic_DNA"/>
</dbReference>
<comment type="catalytic activity">
    <reaction evidence="6 8">
        <text>alpha-D-glucosamine 1-phosphate = D-glucosamine 6-phosphate</text>
        <dbReference type="Rhea" id="RHEA:23424"/>
        <dbReference type="ChEBI" id="CHEBI:58516"/>
        <dbReference type="ChEBI" id="CHEBI:58725"/>
        <dbReference type="EC" id="5.4.2.10"/>
    </reaction>
</comment>
<keyword evidence="14" id="KW-1185">Reference proteome</keyword>
<dbReference type="CDD" id="cd05802">
    <property type="entry name" value="GlmM"/>
    <property type="match status" value="1"/>
</dbReference>
<dbReference type="FunFam" id="3.40.120.10:FF:000001">
    <property type="entry name" value="Phosphoglucosamine mutase"/>
    <property type="match status" value="1"/>
</dbReference>
<accession>A0A1R3VNT6</accession>
<feature type="binding site" evidence="6">
    <location>
        <position position="242"/>
    </location>
    <ligand>
        <name>Mg(2+)</name>
        <dbReference type="ChEBI" id="CHEBI:18420"/>
    </ligand>
</feature>
<dbReference type="GO" id="GO:0000287">
    <property type="term" value="F:magnesium ion binding"/>
    <property type="evidence" value="ECO:0007669"/>
    <property type="project" value="UniProtKB-UniRule"/>
</dbReference>
<gene>
    <name evidence="6" type="primary">glmM</name>
    <name evidence="13" type="ORF">SAMN05216526_0529</name>
</gene>
<dbReference type="Pfam" id="PF00408">
    <property type="entry name" value="PGM_PMM_IV"/>
    <property type="match status" value="1"/>
</dbReference>
<evidence type="ECO:0000313" key="13">
    <source>
        <dbReference type="EMBL" id="SIT66248.1"/>
    </source>
</evidence>
<feature type="binding site" evidence="6">
    <location>
        <position position="246"/>
    </location>
    <ligand>
        <name>Mg(2+)</name>
        <dbReference type="ChEBI" id="CHEBI:18420"/>
    </ligand>
</feature>
<feature type="binding site" description="via phosphate group" evidence="6">
    <location>
        <position position="103"/>
    </location>
    <ligand>
        <name>Mg(2+)</name>
        <dbReference type="ChEBI" id="CHEBI:18420"/>
    </ligand>
</feature>
<dbReference type="Gene3D" id="3.40.120.10">
    <property type="entry name" value="Alpha-D-Glucose-1,6-Bisphosphate, subunit A, domain 3"/>
    <property type="match status" value="3"/>
</dbReference>
<dbReference type="NCBIfam" id="TIGR01455">
    <property type="entry name" value="glmM"/>
    <property type="match status" value="1"/>
</dbReference>
<dbReference type="STRING" id="233100.SAMN05216526_0529"/>
<keyword evidence="2 6" id="KW-0597">Phosphoprotein</keyword>
<dbReference type="PRINTS" id="PR00509">
    <property type="entry name" value="PGMPMM"/>
</dbReference>
<organism evidence="13 14">
    <name type="scientific">Ectothiorhodosinus mongolicus</name>
    <dbReference type="NCBI Taxonomy" id="233100"/>
    <lineage>
        <taxon>Bacteria</taxon>
        <taxon>Pseudomonadati</taxon>
        <taxon>Pseudomonadota</taxon>
        <taxon>Gammaproteobacteria</taxon>
        <taxon>Chromatiales</taxon>
        <taxon>Ectothiorhodospiraceae</taxon>
        <taxon>Ectothiorhodosinus</taxon>
    </lineage>
</organism>
<dbReference type="Pfam" id="PF02878">
    <property type="entry name" value="PGM_PMM_I"/>
    <property type="match status" value="1"/>
</dbReference>
<sequence length="454" mass="47872">MSQQRQYFGTDGIRGRVGRAPMTPDFALHLGWAAGRVLAPQGDAMVLIGKDTRVSGYMFESALEAGLSAAGVDIRLLGPMPTPAIAYLTRTFRAAAGIVISASHNPFADNGFKFFSTSGNKLPDAVEQAIEAQLQKPLRTVDSSALGKVERVVDAAGRYIEFCKSTISTGIDLHGMRIVVDCAHGATYAVAPPVFEELGAEVIAVGVEPDGFNINEGCGALHPDQLGAIVRAEKADLGIALDGDGDRLIMVDHRGNIVDGDQILGIIALERHRTGMLQGGVVGTQMSNLGLEQALQSAGIAFERAAVGDRYVLEALQARGWSVGGESSGHLLCLDRSSTGDGIIAALQVLEIIFTTGRSLADLSGCMEKYPQRMVNVPIEASTPASKILTSEPVARALNTAHARLADKGRVLLRPSGTEPLVRVMVEGQNEALVNEVVDDLADAVRSAAEALVN</sequence>
<dbReference type="InterPro" id="IPR016055">
    <property type="entry name" value="A-D-PHexomutase_a/b/a-I/II/III"/>
</dbReference>
<dbReference type="InterPro" id="IPR005841">
    <property type="entry name" value="Alpha-D-phosphohexomutase_SF"/>
</dbReference>
<evidence type="ECO:0000256" key="3">
    <source>
        <dbReference type="ARBA" id="ARBA00022723"/>
    </source>
</evidence>
<evidence type="ECO:0000256" key="6">
    <source>
        <dbReference type="HAMAP-Rule" id="MF_01554"/>
    </source>
</evidence>
<dbReference type="PROSITE" id="PS00710">
    <property type="entry name" value="PGM_PMM"/>
    <property type="match status" value="1"/>
</dbReference>
<comment type="cofactor">
    <cofactor evidence="6">
        <name>Mg(2+)</name>
        <dbReference type="ChEBI" id="CHEBI:18420"/>
    </cofactor>
    <text evidence="6">Binds 1 Mg(2+) ion per subunit.</text>
</comment>
<dbReference type="GO" id="GO:0009252">
    <property type="term" value="P:peptidoglycan biosynthetic process"/>
    <property type="evidence" value="ECO:0007669"/>
    <property type="project" value="UniProtKB-ARBA"/>
</dbReference>
<dbReference type="HAMAP" id="MF_01554_B">
    <property type="entry name" value="GlmM_B"/>
    <property type="match status" value="1"/>
</dbReference>
<keyword evidence="5 6" id="KW-0413">Isomerase</keyword>
<evidence type="ECO:0000256" key="8">
    <source>
        <dbReference type="RuleBase" id="RU004327"/>
    </source>
</evidence>
<evidence type="ECO:0000256" key="7">
    <source>
        <dbReference type="RuleBase" id="RU004326"/>
    </source>
</evidence>
<dbReference type="GO" id="GO:0006048">
    <property type="term" value="P:UDP-N-acetylglucosamine biosynthetic process"/>
    <property type="evidence" value="ECO:0007669"/>
    <property type="project" value="TreeGrafter"/>
</dbReference>
<dbReference type="InterPro" id="IPR050060">
    <property type="entry name" value="Phosphoglucosamine_mutase"/>
</dbReference>
<evidence type="ECO:0000259" key="10">
    <source>
        <dbReference type="Pfam" id="PF02878"/>
    </source>
</evidence>
<dbReference type="PANTHER" id="PTHR42946">
    <property type="entry name" value="PHOSPHOHEXOSE MUTASE"/>
    <property type="match status" value="1"/>
</dbReference>
<keyword evidence="3 6" id="KW-0479">Metal-binding</keyword>
<reference evidence="13 14" key="1">
    <citation type="submission" date="2017-01" db="EMBL/GenBank/DDBJ databases">
        <authorList>
            <person name="Mah S.A."/>
            <person name="Swanson W.J."/>
            <person name="Moy G.W."/>
            <person name="Vacquier V.D."/>
        </authorList>
    </citation>
    <scope>NUCLEOTIDE SEQUENCE [LARGE SCALE GENOMIC DNA]</scope>
    <source>
        <strain evidence="13 14">M9</strain>
    </source>
</reference>
<evidence type="ECO:0000256" key="5">
    <source>
        <dbReference type="ARBA" id="ARBA00023235"/>
    </source>
</evidence>
<evidence type="ECO:0000256" key="1">
    <source>
        <dbReference type="ARBA" id="ARBA00010231"/>
    </source>
</evidence>
<dbReference type="SUPFAM" id="SSF55957">
    <property type="entry name" value="Phosphoglucomutase, C-terminal domain"/>
    <property type="match status" value="1"/>
</dbReference>
<dbReference type="InterPro" id="IPR005845">
    <property type="entry name" value="A-D-PHexomutase_a/b/a-II"/>
</dbReference>
<dbReference type="FunFam" id="3.30.310.50:FF:000001">
    <property type="entry name" value="Phosphoglucosamine mutase"/>
    <property type="match status" value="1"/>
</dbReference>
<feature type="domain" description="Alpha-D-phosphohexomutase alpha/beta/alpha" evidence="11">
    <location>
        <begin position="158"/>
        <end position="255"/>
    </location>
</feature>
<protein>
    <recommendedName>
        <fullName evidence="6 8">Phosphoglucosamine mutase</fullName>
        <ecNumber evidence="6 8">5.4.2.10</ecNumber>
    </recommendedName>
</protein>
<evidence type="ECO:0000313" key="14">
    <source>
        <dbReference type="Proteomes" id="UP000223759"/>
    </source>
</evidence>
<evidence type="ECO:0000256" key="2">
    <source>
        <dbReference type="ARBA" id="ARBA00022553"/>
    </source>
</evidence>
<evidence type="ECO:0000259" key="9">
    <source>
        <dbReference type="Pfam" id="PF00408"/>
    </source>
</evidence>
<evidence type="ECO:0000259" key="12">
    <source>
        <dbReference type="Pfam" id="PF02880"/>
    </source>
</evidence>
<dbReference type="GO" id="GO:0008966">
    <property type="term" value="F:phosphoglucosamine mutase activity"/>
    <property type="evidence" value="ECO:0007669"/>
    <property type="project" value="UniProtKB-UniRule"/>
</dbReference>
<name>A0A1R3VNT6_9GAMM</name>
<dbReference type="InterPro" id="IPR036900">
    <property type="entry name" value="A-D-PHexomutase_C_sf"/>
</dbReference>
<comment type="function">
    <text evidence="6 8">Catalyzes the conversion of glucosamine-6-phosphate to glucosamine-1-phosphate.</text>
</comment>
<dbReference type="OrthoDB" id="9803322at2"/>
<dbReference type="Pfam" id="PF02880">
    <property type="entry name" value="PGM_PMM_III"/>
    <property type="match status" value="1"/>
</dbReference>
<feature type="binding site" evidence="6">
    <location>
        <position position="244"/>
    </location>
    <ligand>
        <name>Mg(2+)</name>
        <dbReference type="ChEBI" id="CHEBI:18420"/>
    </ligand>
</feature>
<dbReference type="SUPFAM" id="SSF53738">
    <property type="entry name" value="Phosphoglucomutase, first 3 domains"/>
    <property type="match status" value="3"/>
</dbReference>
<dbReference type="InterPro" id="IPR005846">
    <property type="entry name" value="A-D-PHexomutase_a/b/a-III"/>
</dbReference>
<feature type="domain" description="Alpha-D-phosphohexomutase alpha/beta/alpha" evidence="10">
    <location>
        <begin position="5"/>
        <end position="136"/>
    </location>
</feature>
<dbReference type="Gene3D" id="3.30.310.50">
    <property type="entry name" value="Alpha-D-phosphohexomutase, C-terminal domain"/>
    <property type="match status" value="1"/>
</dbReference>
<dbReference type="InterPro" id="IPR005844">
    <property type="entry name" value="A-D-PHexomutase_a/b/a-I"/>
</dbReference>
<feature type="modified residue" description="Phosphoserine" evidence="6">
    <location>
        <position position="103"/>
    </location>
</feature>
<dbReference type="InterPro" id="IPR016066">
    <property type="entry name" value="A-D-PHexomutase_CS"/>
</dbReference>
<evidence type="ECO:0000256" key="4">
    <source>
        <dbReference type="ARBA" id="ARBA00022842"/>
    </source>
</evidence>
<proteinExistence type="inferred from homology"/>
<comment type="similarity">
    <text evidence="1 6 7">Belongs to the phosphohexose mutase family.</text>
</comment>
<comment type="PTM">
    <text evidence="6">Activated by phosphorylation.</text>
</comment>
<dbReference type="EC" id="5.4.2.10" evidence="6 8"/>
<dbReference type="NCBIfam" id="NF008139">
    <property type="entry name" value="PRK10887.1"/>
    <property type="match status" value="1"/>
</dbReference>
<dbReference type="GO" id="GO:0004615">
    <property type="term" value="F:phosphomannomutase activity"/>
    <property type="evidence" value="ECO:0007669"/>
    <property type="project" value="TreeGrafter"/>
</dbReference>
<feature type="active site" description="Phosphoserine intermediate" evidence="6">
    <location>
        <position position="103"/>
    </location>
</feature>
<dbReference type="GO" id="GO:0005829">
    <property type="term" value="C:cytosol"/>
    <property type="evidence" value="ECO:0007669"/>
    <property type="project" value="TreeGrafter"/>
</dbReference>
<dbReference type="AlphaFoldDB" id="A0A1R3VNT6"/>
<dbReference type="FunFam" id="3.40.120.10:FF:000003">
    <property type="entry name" value="Phosphoglucosamine mutase"/>
    <property type="match status" value="1"/>
</dbReference>
<dbReference type="GO" id="GO:0005975">
    <property type="term" value="P:carbohydrate metabolic process"/>
    <property type="evidence" value="ECO:0007669"/>
    <property type="project" value="InterPro"/>
</dbReference>
<feature type="domain" description="Alpha-D-phosphohexomutase alpha/beta/alpha" evidence="12">
    <location>
        <begin position="259"/>
        <end position="370"/>
    </location>
</feature>
<dbReference type="InterPro" id="IPR005843">
    <property type="entry name" value="A-D-PHexomutase_C"/>
</dbReference>
<dbReference type="PANTHER" id="PTHR42946:SF1">
    <property type="entry name" value="PHOSPHOGLUCOMUTASE (ALPHA-D-GLUCOSE-1,6-BISPHOSPHATE-DEPENDENT)"/>
    <property type="match status" value="1"/>
</dbReference>
<dbReference type="Proteomes" id="UP000223759">
    <property type="component" value="Unassembled WGS sequence"/>
</dbReference>
<dbReference type="InterPro" id="IPR006352">
    <property type="entry name" value="GlmM_bact"/>
</dbReference>
<feature type="domain" description="Alpha-D-phosphohexomutase C-terminal" evidence="9">
    <location>
        <begin position="375"/>
        <end position="443"/>
    </location>
</feature>